<feature type="domain" description="Endonuclease/exonuclease/phosphatase" evidence="9">
    <location>
        <begin position="18"/>
        <end position="224"/>
    </location>
</feature>
<feature type="compositionally biased region" description="Basic and acidic residues" evidence="8">
    <location>
        <begin position="430"/>
        <end position="453"/>
    </location>
</feature>
<dbReference type="InterPro" id="IPR005135">
    <property type="entry name" value="Endo/exonuclease/phosphatase"/>
</dbReference>
<evidence type="ECO:0000313" key="11">
    <source>
        <dbReference type="Proteomes" id="UP000027073"/>
    </source>
</evidence>
<evidence type="ECO:0000256" key="4">
    <source>
        <dbReference type="ARBA" id="ARBA00022842"/>
    </source>
</evidence>
<dbReference type="PANTHER" id="PTHR22748">
    <property type="entry name" value="AP ENDONUCLEASE"/>
    <property type="match status" value="1"/>
</dbReference>
<keyword evidence="4 6" id="KW-0460">Magnesium</keyword>
<feature type="binding site" evidence="6">
    <location>
        <position position="34"/>
    </location>
    <ligand>
        <name>Mg(2+)</name>
        <dbReference type="ChEBI" id="CHEBI:18420"/>
        <label>1</label>
    </ligand>
</feature>
<feature type="binding site" evidence="6">
    <location>
        <position position="149"/>
    </location>
    <ligand>
        <name>Mg(2+)</name>
        <dbReference type="ChEBI" id="CHEBI:18420"/>
        <label>1</label>
    </ligand>
</feature>
<sequence>MKGYGQQQDNTPLKWTHINQIMRDKKIAILAVQETHMDEERRESIGSIFGRRLHITASADKDSPSQRAGIAIVFNKSFVNTSSEKTQVIHEGRAILSSIEWGGKKTLTILAVYAPNTASENTAFWQEIRQFFADHPRVRKPDIMLGDFNMVEDAIDRNPSHNDGGPQTQELAGLKADLHLRDGWRHLNPDSRAFTFSQPLSNGGARSRIDRIYVTDQLLERSSDWETNHSGLANTDHKLVSARVTNAAAPQQGKGRWSLPERVIVDKAFRERVKNLTKLAWEEICTMKNGPRTELNNAQKIYMDYKSKLRDEARRRDKIMTPKILRDIEALKKDLLATEGSQDESQDLTSRLIEEKIAVLEKRRHNKIRDLGKVRNRLEGETNSRYWMQTNKDLKPRDVIFALKDPNLPDGATKTSSKKMAELAMRYHNDLQSNGRERDEIERELVIRRESKPKQTSNTTARWRKQSAQQR</sequence>
<dbReference type="InterPro" id="IPR036691">
    <property type="entry name" value="Endo/exonu/phosph_ase_sf"/>
</dbReference>
<keyword evidence="2 6" id="KW-0479">Metal-binding</keyword>
<organism evidence="10 11">
    <name type="scientific">Pleurotus ostreatus (strain PC15)</name>
    <name type="common">Oyster mushroom</name>
    <dbReference type="NCBI Taxonomy" id="1137138"/>
    <lineage>
        <taxon>Eukaryota</taxon>
        <taxon>Fungi</taxon>
        <taxon>Dikarya</taxon>
        <taxon>Basidiomycota</taxon>
        <taxon>Agaricomycotina</taxon>
        <taxon>Agaricomycetes</taxon>
        <taxon>Agaricomycetidae</taxon>
        <taxon>Agaricales</taxon>
        <taxon>Pleurotineae</taxon>
        <taxon>Pleurotaceae</taxon>
        <taxon>Pleurotus</taxon>
    </lineage>
</organism>
<dbReference type="EMBL" id="KL198005">
    <property type="protein sequence ID" value="KDQ32106.1"/>
    <property type="molecule type" value="Genomic_DNA"/>
</dbReference>
<dbReference type="PANTHER" id="PTHR22748:SF6">
    <property type="entry name" value="DNA-(APURINIC OR APYRIMIDINIC SITE) ENDONUCLEASE"/>
    <property type="match status" value="1"/>
</dbReference>
<dbReference type="AlphaFoldDB" id="A0A067P867"/>
<feature type="binding site" evidence="6">
    <location>
        <position position="236"/>
    </location>
    <ligand>
        <name>Mg(2+)</name>
        <dbReference type="ChEBI" id="CHEBI:18420"/>
        <label>1</label>
    </ligand>
</feature>
<evidence type="ECO:0000256" key="3">
    <source>
        <dbReference type="ARBA" id="ARBA00022801"/>
    </source>
</evidence>
<dbReference type="Proteomes" id="UP000027073">
    <property type="component" value="Unassembled WGS sequence"/>
</dbReference>
<dbReference type="CDD" id="cd09076">
    <property type="entry name" value="L1-EN"/>
    <property type="match status" value="1"/>
</dbReference>
<evidence type="ECO:0000256" key="2">
    <source>
        <dbReference type="ARBA" id="ARBA00022723"/>
    </source>
</evidence>
<feature type="active site" description="Proton acceptor" evidence="5">
    <location>
        <position position="237"/>
    </location>
</feature>
<dbReference type="InterPro" id="IPR004808">
    <property type="entry name" value="AP_endonuc_1"/>
</dbReference>
<feature type="active site" evidence="5">
    <location>
        <position position="113"/>
    </location>
</feature>
<keyword evidence="6" id="KW-0464">Manganese</keyword>
<dbReference type="HOGENOM" id="CLU_049840_0_0_1"/>
<evidence type="ECO:0000256" key="5">
    <source>
        <dbReference type="PIRSR" id="PIRSR604808-1"/>
    </source>
</evidence>
<name>A0A067P867_PLEO1</name>
<dbReference type="GO" id="GO:0005634">
    <property type="term" value="C:nucleus"/>
    <property type="evidence" value="ECO:0007669"/>
    <property type="project" value="TreeGrafter"/>
</dbReference>
<evidence type="ECO:0000256" key="6">
    <source>
        <dbReference type="PIRSR" id="PIRSR604808-2"/>
    </source>
</evidence>
<reference evidence="11" key="1">
    <citation type="journal article" date="2014" name="Proc. Natl. Acad. Sci. U.S.A.">
        <title>Extensive sampling of basidiomycete genomes demonstrates inadequacy of the white-rot/brown-rot paradigm for wood decay fungi.</title>
        <authorList>
            <person name="Riley R."/>
            <person name="Salamov A.A."/>
            <person name="Brown D.W."/>
            <person name="Nagy L.G."/>
            <person name="Floudas D."/>
            <person name="Held B.W."/>
            <person name="Levasseur A."/>
            <person name="Lombard V."/>
            <person name="Morin E."/>
            <person name="Otillar R."/>
            <person name="Lindquist E.A."/>
            <person name="Sun H."/>
            <person name="LaButti K.M."/>
            <person name="Schmutz J."/>
            <person name="Jabbour D."/>
            <person name="Luo H."/>
            <person name="Baker S.E."/>
            <person name="Pisabarro A.G."/>
            <person name="Walton J.D."/>
            <person name="Blanchette R.A."/>
            <person name="Henrissat B."/>
            <person name="Martin F."/>
            <person name="Cullen D."/>
            <person name="Hibbett D.S."/>
            <person name="Grigoriev I.V."/>
        </authorList>
    </citation>
    <scope>NUCLEOTIDE SEQUENCE [LARGE SCALE GENOMIC DNA]</scope>
    <source>
        <strain evidence="11">PC15</strain>
    </source>
</reference>
<keyword evidence="3" id="KW-0378">Hydrolase</keyword>
<feature type="compositionally biased region" description="Polar residues" evidence="8">
    <location>
        <begin position="454"/>
        <end position="471"/>
    </location>
</feature>
<dbReference type="Pfam" id="PF03372">
    <property type="entry name" value="Exo_endo_phos"/>
    <property type="match status" value="1"/>
</dbReference>
<evidence type="ECO:0000256" key="8">
    <source>
        <dbReference type="SAM" id="MobiDB-lite"/>
    </source>
</evidence>
<feature type="region of interest" description="Disordered" evidence="8">
    <location>
        <begin position="430"/>
        <end position="471"/>
    </location>
</feature>
<dbReference type="GO" id="GO:0003906">
    <property type="term" value="F:DNA-(apurinic or apyrimidinic site) endonuclease activity"/>
    <property type="evidence" value="ECO:0007669"/>
    <property type="project" value="TreeGrafter"/>
</dbReference>
<dbReference type="GO" id="GO:0006284">
    <property type="term" value="P:base-excision repair"/>
    <property type="evidence" value="ECO:0007669"/>
    <property type="project" value="TreeGrafter"/>
</dbReference>
<evidence type="ECO:0000313" key="10">
    <source>
        <dbReference type="EMBL" id="KDQ32106.1"/>
    </source>
</evidence>
<dbReference type="Gene3D" id="3.60.10.10">
    <property type="entry name" value="Endonuclease/exonuclease/phosphatase"/>
    <property type="match status" value="1"/>
</dbReference>
<evidence type="ECO:0000259" key="9">
    <source>
        <dbReference type="Pfam" id="PF03372"/>
    </source>
</evidence>
<evidence type="ECO:0000256" key="7">
    <source>
        <dbReference type="PIRSR" id="PIRSR604808-3"/>
    </source>
</evidence>
<dbReference type="STRING" id="1137138.A0A067P867"/>
<feature type="site" description="Transition state stabilizer" evidence="7">
    <location>
        <position position="149"/>
    </location>
</feature>
<dbReference type="InParanoid" id="A0A067P867"/>
<evidence type="ECO:0000256" key="1">
    <source>
        <dbReference type="ARBA" id="ARBA00007092"/>
    </source>
</evidence>
<feature type="binding site" evidence="6">
    <location>
        <position position="237"/>
    </location>
    <ligand>
        <name>Mg(2+)</name>
        <dbReference type="ChEBI" id="CHEBI:18420"/>
        <label>1</label>
    </ligand>
</feature>
<feature type="site" description="Interaction with DNA substrate" evidence="7">
    <location>
        <position position="237"/>
    </location>
</feature>
<gene>
    <name evidence="10" type="ORF">PLEOSDRAFT_154311</name>
</gene>
<accession>A0A067P867</accession>
<proteinExistence type="inferred from homology"/>
<feature type="active site" description="Proton donor/acceptor" evidence="5">
    <location>
        <position position="147"/>
    </location>
</feature>
<dbReference type="GO" id="GO:0008081">
    <property type="term" value="F:phosphoric diester hydrolase activity"/>
    <property type="evidence" value="ECO:0007669"/>
    <property type="project" value="TreeGrafter"/>
</dbReference>
<dbReference type="VEuPathDB" id="FungiDB:PLEOSDRAFT_154311"/>
<dbReference type="GO" id="GO:0046872">
    <property type="term" value="F:metal ion binding"/>
    <property type="evidence" value="ECO:0007669"/>
    <property type="project" value="UniProtKB-KW"/>
</dbReference>
<dbReference type="GO" id="GO:0008311">
    <property type="term" value="F:double-stranded DNA 3'-5' DNA exonuclease activity"/>
    <property type="evidence" value="ECO:0007669"/>
    <property type="project" value="TreeGrafter"/>
</dbReference>
<dbReference type="SUPFAM" id="SSF56219">
    <property type="entry name" value="DNase I-like"/>
    <property type="match status" value="1"/>
</dbReference>
<protein>
    <recommendedName>
        <fullName evidence="9">Endonuclease/exonuclease/phosphatase domain-containing protein</fullName>
    </recommendedName>
</protein>
<dbReference type="OrthoDB" id="416119at2759"/>
<comment type="cofactor">
    <cofactor evidence="6">
        <name>Mg(2+)</name>
        <dbReference type="ChEBI" id="CHEBI:18420"/>
    </cofactor>
    <cofactor evidence="6">
        <name>Mn(2+)</name>
        <dbReference type="ChEBI" id="CHEBI:29035"/>
    </cofactor>
    <text evidence="6">Probably binds two magnesium or manganese ions per subunit.</text>
</comment>
<feature type="site" description="Important for catalytic activity" evidence="7">
    <location>
        <position position="210"/>
    </location>
</feature>
<feature type="binding site" evidence="6">
    <location>
        <position position="147"/>
    </location>
    <ligand>
        <name>Mg(2+)</name>
        <dbReference type="ChEBI" id="CHEBI:18420"/>
        <label>1</label>
    </ligand>
</feature>
<comment type="similarity">
    <text evidence="1">Belongs to the DNA repair enzymes AP/ExoA family.</text>
</comment>